<evidence type="ECO:0000313" key="2">
    <source>
        <dbReference type="Proteomes" id="UP000198646"/>
    </source>
</evidence>
<name>A0ABY0RMD9_9RHOB</name>
<proteinExistence type="predicted"/>
<evidence type="ECO:0000313" key="1">
    <source>
        <dbReference type="EMBL" id="SDO15970.1"/>
    </source>
</evidence>
<protein>
    <submittedName>
        <fullName evidence="1">Uncharacterized protein</fullName>
    </submittedName>
</protein>
<dbReference type="Proteomes" id="UP000198646">
    <property type="component" value="Unassembled WGS sequence"/>
</dbReference>
<accession>A0ABY0RMD9</accession>
<dbReference type="EMBL" id="FNJD01000001">
    <property type="protein sequence ID" value="SDO15970.1"/>
    <property type="molecule type" value="Genomic_DNA"/>
</dbReference>
<keyword evidence="2" id="KW-1185">Reference proteome</keyword>
<organism evidence="1 2">
    <name type="scientific">Sulfitobacter litoralis</name>
    <dbReference type="NCBI Taxonomy" id="335975"/>
    <lineage>
        <taxon>Bacteria</taxon>
        <taxon>Pseudomonadati</taxon>
        <taxon>Pseudomonadota</taxon>
        <taxon>Alphaproteobacteria</taxon>
        <taxon>Rhodobacterales</taxon>
        <taxon>Roseobacteraceae</taxon>
        <taxon>Sulfitobacter</taxon>
    </lineage>
</organism>
<comment type="caution">
    <text evidence="1">The sequence shown here is derived from an EMBL/GenBank/DDBJ whole genome shotgun (WGS) entry which is preliminary data.</text>
</comment>
<gene>
    <name evidence="1" type="ORF">SAMN04488512_101169</name>
</gene>
<sequence>MVVLPRNCGANGLAVGAALRNQGNAKTAVMPARKRRCQSCARATPSMIAVRNRFSSVFCLLSV</sequence>
<reference evidence="1 2" key="1">
    <citation type="submission" date="2016-10" db="EMBL/GenBank/DDBJ databases">
        <authorList>
            <person name="Varghese N."/>
            <person name="Submissions S."/>
        </authorList>
    </citation>
    <scope>NUCLEOTIDE SEQUENCE [LARGE SCALE GENOMIC DNA]</scope>
    <source>
        <strain evidence="1 2">DSM 17584</strain>
    </source>
</reference>